<keyword evidence="3" id="KW-1185">Reference proteome</keyword>
<comment type="caution">
    <text evidence="2">The sequence shown here is derived from an EMBL/GenBank/DDBJ whole genome shotgun (WGS) entry which is preliminary data.</text>
</comment>
<proteinExistence type="predicted"/>
<evidence type="ECO:0000313" key="3">
    <source>
        <dbReference type="Proteomes" id="UP001281761"/>
    </source>
</evidence>
<name>A0ABQ9Y4S2_9EUKA</name>
<accession>A0ABQ9Y4S2</accession>
<sequence>MDQPCCYNGRQTDTSELCQIESGFRRPQRFLRICRWNCCGGLTRLSHCQNRLVFCLAGKSNVGTARSHVGGRTETQTNQRHEVSSHSSHTQRSNCWQSAGAFLSRRHGAACRGRL</sequence>
<organism evidence="2 3">
    <name type="scientific">Blattamonas nauphoetae</name>
    <dbReference type="NCBI Taxonomy" id="2049346"/>
    <lineage>
        <taxon>Eukaryota</taxon>
        <taxon>Metamonada</taxon>
        <taxon>Preaxostyla</taxon>
        <taxon>Oxymonadida</taxon>
        <taxon>Blattamonas</taxon>
    </lineage>
</organism>
<reference evidence="2 3" key="1">
    <citation type="journal article" date="2022" name="bioRxiv">
        <title>Genomics of Preaxostyla Flagellates Illuminates Evolutionary Transitions and the Path Towards Mitochondrial Loss.</title>
        <authorList>
            <person name="Novak L.V.F."/>
            <person name="Treitli S.C."/>
            <person name="Pyrih J."/>
            <person name="Halakuc P."/>
            <person name="Pipaliya S.V."/>
            <person name="Vacek V."/>
            <person name="Brzon O."/>
            <person name="Soukal P."/>
            <person name="Eme L."/>
            <person name="Dacks J.B."/>
            <person name="Karnkowska A."/>
            <person name="Elias M."/>
            <person name="Hampl V."/>
        </authorList>
    </citation>
    <scope>NUCLEOTIDE SEQUENCE [LARGE SCALE GENOMIC DNA]</scope>
    <source>
        <strain evidence="2">NAU3</strain>
        <tissue evidence="2">Gut</tissue>
    </source>
</reference>
<dbReference type="Proteomes" id="UP001281761">
    <property type="component" value="Unassembled WGS sequence"/>
</dbReference>
<protein>
    <submittedName>
        <fullName evidence="2">Uncharacterized protein</fullName>
    </submittedName>
</protein>
<evidence type="ECO:0000256" key="1">
    <source>
        <dbReference type="SAM" id="MobiDB-lite"/>
    </source>
</evidence>
<evidence type="ECO:0000313" key="2">
    <source>
        <dbReference type="EMBL" id="KAK2958674.1"/>
    </source>
</evidence>
<gene>
    <name evidence="2" type="ORF">BLNAU_6443</name>
</gene>
<dbReference type="EMBL" id="JARBJD010000036">
    <property type="protein sequence ID" value="KAK2958674.1"/>
    <property type="molecule type" value="Genomic_DNA"/>
</dbReference>
<feature type="region of interest" description="Disordered" evidence="1">
    <location>
        <begin position="65"/>
        <end position="92"/>
    </location>
</feature>